<dbReference type="Proteomes" id="UP001428341">
    <property type="component" value="Unassembled WGS sequence"/>
</dbReference>
<dbReference type="AlphaFoldDB" id="A0AAP0QV22"/>
<dbReference type="SMART" id="SM00220">
    <property type="entry name" value="S_TKc"/>
    <property type="match status" value="1"/>
</dbReference>
<dbReference type="InterPro" id="IPR001245">
    <property type="entry name" value="Ser-Thr/Tyr_kinase_cat_dom"/>
</dbReference>
<evidence type="ECO:0000259" key="1">
    <source>
        <dbReference type="PROSITE" id="PS50011"/>
    </source>
</evidence>
<comment type="caution">
    <text evidence="2">The sequence shown here is derived from an EMBL/GenBank/DDBJ whole genome shotgun (WGS) entry which is preliminary data.</text>
</comment>
<dbReference type="PANTHER" id="PTHR44329">
    <property type="entry name" value="SERINE/THREONINE-PROTEIN KINASE TNNI3K-RELATED"/>
    <property type="match status" value="1"/>
</dbReference>
<accession>A0AAP0QV22</accession>
<dbReference type="EMBL" id="JBCGBO010000001">
    <property type="protein sequence ID" value="KAK9228162.1"/>
    <property type="molecule type" value="Genomic_DNA"/>
</dbReference>
<dbReference type="GO" id="GO:0004674">
    <property type="term" value="F:protein serine/threonine kinase activity"/>
    <property type="evidence" value="ECO:0007669"/>
    <property type="project" value="TreeGrafter"/>
</dbReference>
<dbReference type="PANTHER" id="PTHR44329:SF84">
    <property type="entry name" value="PROTEIN KINASE LIKE PROTEIN"/>
    <property type="match status" value="1"/>
</dbReference>
<dbReference type="GO" id="GO:0005524">
    <property type="term" value="F:ATP binding"/>
    <property type="evidence" value="ECO:0007669"/>
    <property type="project" value="InterPro"/>
</dbReference>
<dbReference type="CDD" id="cd13999">
    <property type="entry name" value="STKc_MAP3K-like"/>
    <property type="match status" value="1"/>
</dbReference>
<dbReference type="PROSITE" id="PS50011">
    <property type="entry name" value="PROTEIN_KINASE_DOM"/>
    <property type="match status" value="1"/>
</dbReference>
<dbReference type="InterPro" id="IPR011009">
    <property type="entry name" value="Kinase-like_dom_sf"/>
</dbReference>
<protein>
    <recommendedName>
        <fullName evidence="1">Protein kinase domain-containing protein</fullName>
    </recommendedName>
</protein>
<keyword evidence="3" id="KW-1185">Reference proteome</keyword>
<evidence type="ECO:0000313" key="3">
    <source>
        <dbReference type="Proteomes" id="UP001428341"/>
    </source>
</evidence>
<dbReference type="SUPFAM" id="SSF56112">
    <property type="entry name" value="Protein kinase-like (PK-like)"/>
    <property type="match status" value="1"/>
</dbReference>
<dbReference type="PRINTS" id="PR00109">
    <property type="entry name" value="TYRKINASE"/>
</dbReference>
<feature type="domain" description="Protein kinase" evidence="1">
    <location>
        <begin position="64"/>
        <end position="369"/>
    </location>
</feature>
<evidence type="ECO:0000313" key="2">
    <source>
        <dbReference type="EMBL" id="KAK9228162.1"/>
    </source>
</evidence>
<gene>
    <name evidence="2" type="ORF">WN944_021110</name>
</gene>
<dbReference type="InterPro" id="IPR000719">
    <property type="entry name" value="Prot_kinase_dom"/>
</dbReference>
<proteinExistence type="predicted"/>
<dbReference type="InterPro" id="IPR051681">
    <property type="entry name" value="Ser/Thr_Kinases-Pseudokinases"/>
</dbReference>
<dbReference type="Pfam" id="PF07714">
    <property type="entry name" value="PK_Tyr_Ser-Thr"/>
    <property type="match status" value="1"/>
</dbReference>
<sequence>MAEPVVKKEGESFELSFPLFDDNTGDTSCPLTKACDADDDDDEEYDNEFVFDIDESVLVDHRSVLLQKMIGEGSYSIVYKGLFSVVQREAVINMSGYNTWDVKNWYLPGQERKELDLGVVEQSCSYGCEPVAVKVIQPCNALAVSREHKEKFQREVTLLSKMKHENILKFVGASVQPTMMIITELMRGETLQRYLWSTRPKRLDLKHSISFALDISRAMEYLHANSIIHRDLKPSNLLLTEDKKQVKLADFGLAREEVMDEMTCEAGTYRWMAPELFSRDPIPRGVKKHYDHKVDVYSFSIVLWELLTNKVPFKGRDNITIAYAASKNERPSLENLSEDMVALLKSCWAEDPKVRPEFAEITITLTNILQNLRSADTPIPPKFVEIVDPKSTMNNDCMATVHAITKFNEKGKKGRSYLPSFLKRFAGCFYK</sequence>
<dbReference type="PROSITE" id="PS00108">
    <property type="entry name" value="PROTEIN_KINASE_ST"/>
    <property type="match status" value="1"/>
</dbReference>
<reference evidence="2 3" key="1">
    <citation type="submission" date="2024-05" db="EMBL/GenBank/DDBJ databases">
        <title>Haplotype-resolved chromosome-level genome assembly of Huyou (Citrus changshanensis).</title>
        <authorList>
            <person name="Miao C."/>
            <person name="Chen W."/>
            <person name="Wu Y."/>
            <person name="Wang L."/>
            <person name="Zhao S."/>
            <person name="Grierson D."/>
            <person name="Xu C."/>
            <person name="Chen K."/>
        </authorList>
    </citation>
    <scope>NUCLEOTIDE SEQUENCE [LARGE SCALE GENOMIC DNA]</scope>
    <source>
        <strain evidence="2">01-14</strain>
        <tissue evidence="2">Leaf</tissue>
    </source>
</reference>
<dbReference type="Gene3D" id="1.10.510.10">
    <property type="entry name" value="Transferase(Phosphotransferase) domain 1"/>
    <property type="match status" value="1"/>
</dbReference>
<organism evidence="2 3">
    <name type="scientific">Citrus x changshan-huyou</name>
    <dbReference type="NCBI Taxonomy" id="2935761"/>
    <lineage>
        <taxon>Eukaryota</taxon>
        <taxon>Viridiplantae</taxon>
        <taxon>Streptophyta</taxon>
        <taxon>Embryophyta</taxon>
        <taxon>Tracheophyta</taxon>
        <taxon>Spermatophyta</taxon>
        <taxon>Magnoliopsida</taxon>
        <taxon>eudicotyledons</taxon>
        <taxon>Gunneridae</taxon>
        <taxon>Pentapetalae</taxon>
        <taxon>rosids</taxon>
        <taxon>malvids</taxon>
        <taxon>Sapindales</taxon>
        <taxon>Rutaceae</taxon>
        <taxon>Aurantioideae</taxon>
        <taxon>Citrus</taxon>
    </lineage>
</organism>
<name>A0AAP0QV22_9ROSI</name>
<dbReference type="InterPro" id="IPR008271">
    <property type="entry name" value="Ser/Thr_kinase_AS"/>
</dbReference>